<dbReference type="InterPro" id="IPR042116">
    <property type="entry name" value="TypA/BipA_C"/>
</dbReference>
<dbReference type="InterPro" id="IPR035647">
    <property type="entry name" value="EFG_III/V"/>
</dbReference>
<keyword evidence="1" id="KW-0342">GTP-binding</keyword>
<dbReference type="Pfam" id="PF00679">
    <property type="entry name" value="EFG_C"/>
    <property type="match status" value="1"/>
</dbReference>
<dbReference type="InterPro" id="IPR000795">
    <property type="entry name" value="T_Tr_GTP-bd_dom"/>
</dbReference>
<dbReference type="InterPro" id="IPR009000">
    <property type="entry name" value="Transl_B-barrel_sf"/>
</dbReference>
<dbReference type="SMART" id="SM00838">
    <property type="entry name" value="EFG_C"/>
    <property type="match status" value="1"/>
</dbReference>
<dbReference type="FunFam" id="2.40.50.250:FF:000001">
    <property type="entry name" value="GTP-binding protein TypA"/>
    <property type="match status" value="1"/>
</dbReference>
<accession>A0A2H0UD39</accession>
<dbReference type="Pfam" id="PF21018">
    <property type="entry name" value="BipA_C"/>
    <property type="match status" value="1"/>
</dbReference>
<proteinExistence type="predicted"/>
<sequence>MEIRNIAIIAHVDHGKTTLTDGIMRQTGMFDEGMSMDTNDLEKERGITIYAKNTAVYYRDTKINIVDTPGHADFGSEVERVLRSIDSVLLIVDAQEGPMPQTRFVLKKSLELGLKPIVVINKIDKPAANPELAEEQVLELFMELGANDEQLDFTVVYAIGRDGIAKKKLEDESTDLTPLLDTILAEVPAASGDKNAELRAQVFNLGYDNFLGRLAVARIYDGTIKMGSTIFVKKPTGEVRSGKVTKIFTFRGIAREEAELAEAGDIVLVAGFPDIFIGETLCGNDAVDPFPAITIDEPTITLDFLVNDSPFAGREGKYVTGRQIGERLDKELEINVGLHVDTSTGAPFSVAGRGELHIAVLLENMRREGYELQVSQPRIIIKEEDGKKLEPYEEVTIDVPTEFQGSVIERLGNRKGIMLNMTQHENTSRLIFEIPTRGLLGYRGQFIIDTKGEGILSSRVTGFKPFAGEIVKRATGSMVSMAMGKALGFSLANLQDRGQLYIPVNTEVYEGMVIGNTSKGEDMSVNPIKGKQLTNMRASGTDENIQLVPPRELTIELGLEIMSEDEYLEITPESTRLRKKYLKEAERAKLKRK</sequence>
<dbReference type="PANTHER" id="PTHR42908">
    <property type="entry name" value="TRANSLATION ELONGATION FACTOR-RELATED"/>
    <property type="match status" value="1"/>
</dbReference>
<dbReference type="FunFam" id="3.30.70.870:FF:000003">
    <property type="entry name" value="GTP-binding protein TypA"/>
    <property type="match status" value="1"/>
</dbReference>
<dbReference type="SUPFAM" id="SSF52540">
    <property type="entry name" value="P-loop containing nucleoside triphosphate hydrolases"/>
    <property type="match status" value="1"/>
</dbReference>
<keyword evidence="1" id="KW-0547">Nucleotide-binding</keyword>
<dbReference type="Pfam" id="PF03144">
    <property type="entry name" value="GTP_EFTU_D2"/>
    <property type="match status" value="1"/>
</dbReference>
<feature type="domain" description="Tr-type G" evidence="3">
    <location>
        <begin position="1"/>
        <end position="191"/>
    </location>
</feature>
<dbReference type="FunFam" id="3.30.70.240:FF:000002">
    <property type="entry name" value="GTP-binding protein TypA"/>
    <property type="match status" value="1"/>
</dbReference>
<evidence type="ECO:0000259" key="3">
    <source>
        <dbReference type="PROSITE" id="PS51722"/>
    </source>
</evidence>
<dbReference type="EMBL" id="PFBI01000006">
    <property type="protein sequence ID" value="PIR84311.1"/>
    <property type="molecule type" value="Genomic_DNA"/>
</dbReference>
<dbReference type="PRINTS" id="PR00315">
    <property type="entry name" value="ELONGATNFCT"/>
</dbReference>
<dbReference type="PROSITE" id="PS51722">
    <property type="entry name" value="G_TR_2"/>
    <property type="match status" value="1"/>
</dbReference>
<dbReference type="InterPro" id="IPR005225">
    <property type="entry name" value="Small_GTP-bd"/>
</dbReference>
<dbReference type="Pfam" id="PF00009">
    <property type="entry name" value="GTP_EFTU"/>
    <property type="match status" value="1"/>
</dbReference>
<dbReference type="Gene3D" id="3.30.70.240">
    <property type="match status" value="1"/>
</dbReference>
<dbReference type="AlphaFoldDB" id="A0A2H0UD39"/>
<dbReference type="Gene3D" id="2.40.50.250">
    <property type="entry name" value="bipa protein"/>
    <property type="match status" value="1"/>
</dbReference>
<evidence type="ECO:0000313" key="5">
    <source>
        <dbReference type="Proteomes" id="UP000229344"/>
    </source>
</evidence>
<gene>
    <name evidence="4" type="primary">typA</name>
    <name evidence="4" type="ORF">COU16_01810</name>
</gene>
<dbReference type="GO" id="GO:1990904">
    <property type="term" value="C:ribonucleoprotein complex"/>
    <property type="evidence" value="ECO:0007669"/>
    <property type="project" value="TreeGrafter"/>
</dbReference>
<dbReference type="Proteomes" id="UP000229344">
    <property type="component" value="Unassembled WGS sequence"/>
</dbReference>
<dbReference type="GO" id="GO:0005525">
    <property type="term" value="F:GTP binding"/>
    <property type="evidence" value="ECO:0007669"/>
    <property type="project" value="UniProtKB-KW"/>
</dbReference>
<dbReference type="GO" id="GO:0003924">
    <property type="term" value="F:GTPase activity"/>
    <property type="evidence" value="ECO:0007669"/>
    <property type="project" value="InterPro"/>
</dbReference>
<dbReference type="SUPFAM" id="SSF50447">
    <property type="entry name" value="Translation proteins"/>
    <property type="match status" value="1"/>
</dbReference>
<dbReference type="NCBIfam" id="TIGR01394">
    <property type="entry name" value="TypA_BipA"/>
    <property type="match status" value="1"/>
</dbReference>
<dbReference type="SUPFAM" id="SSF54980">
    <property type="entry name" value="EF-G C-terminal domain-like"/>
    <property type="match status" value="2"/>
</dbReference>
<reference evidence="5" key="1">
    <citation type="submission" date="2017-09" db="EMBL/GenBank/DDBJ databases">
        <title>Depth-based differentiation of microbial function through sediment-hosted aquifers and enrichment of novel symbionts in the deep terrestrial subsurface.</title>
        <authorList>
            <person name="Probst A.J."/>
            <person name="Ladd B."/>
            <person name="Jarett J.K."/>
            <person name="Geller-Mcgrath D.E."/>
            <person name="Sieber C.M.K."/>
            <person name="Emerson J.B."/>
            <person name="Anantharaman K."/>
            <person name="Thomas B.C."/>
            <person name="Malmstrom R."/>
            <person name="Stieglmeier M."/>
            <person name="Klingl A."/>
            <person name="Woyke T."/>
            <person name="Ryan C.M."/>
            <person name="Banfield J.F."/>
        </authorList>
    </citation>
    <scope>NUCLEOTIDE SEQUENCE [LARGE SCALE GENOMIC DNA]</scope>
</reference>
<dbReference type="PANTHER" id="PTHR42908:SF8">
    <property type="entry name" value="TR-TYPE G DOMAIN-CONTAINING PROTEIN"/>
    <property type="match status" value="1"/>
</dbReference>
<dbReference type="InterPro" id="IPR000640">
    <property type="entry name" value="EFG_V-like"/>
</dbReference>
<dbReference type="GO" id="GO:0005829">
    <property type="term" value="C:cytosol"/>
    <property type="evidence" value="ECO:0007669"/>
    <property type="project" value="TreeGrafter"/>
</dbReference>
<comment type="caution">
    <text evidence="4">The sequence shown here is derived from an EMBL/GenBank/DDBJ whole genome shotgun (WGS) entry which is preliminary data.</text>
</comment>
<dbReference type="InterPro" id="IPR027417">
    <property type="entry name" value="P-loop_NTPase"/>
</dbReference>
<dbReference type="InterPro" id="IPR047041">
    <property type="entry name" value="BipA_GTP-bd_dom"/>
</dbReference>
<dbReference type="Gene3D" id="3.40.50.300">
    <property type="entry name" value="P-loop containing nucleotide triphosphate hydrolases"/>
    <property type="match status" value="1"/>
</dbReference>
<dbReference type="InterPro" id="IPR048876">
    <property type="entry name" value="BipA_C"/>
</dbReference>
<dbReference type="Gene3D" id="2.40.30.10">
    <property type="entry name" value="Translation factors"/>
    <property type="match status" value="1"/>
</dbReference>
<dbReference type="PROSITE" id="PS00301">
    <property type="entry name" value="G_TR_1"/>
    <property type="match status" value="1"/>
</dbReference>
<dbReference type="CDD" id="cd16263">
    <property type="entry name" value="BipA_III"/>
    <property type="match status" value="1"/>
</dbReference>
<dbReference type="InterPro" id="IPR004161">
    <property type="entry name" value="EFTu-like_2"/>
</dbReference>
<dbReference type="Gene3D" id="3.30.70.870">
    <property type="entry name" value="Elongation Factor G (Translational Gtpase), domain 3"/>
    <property type="match status" value="1"/>
</dbReference>
<dbReference type="InterPro" id="IPR035651">
    <property type="entry name" value="BipA_V"/>
</dbReference>
<name>A0A2H0UD39_9BACT</name>
<dbReference type="InterPro" id="IPR047043">
    <property type="entry name" value="BipA_III"/>
</dbReference>
<evidence type="ECO:0000256" key="2">
    <source>
        <dbReference type="ARBA" id="ARBA00035722"/>
    </source>
</evidence>
<evidence type="ECO:0000256" key="1">
    <source>
        <dbReference type="ARBA" id="ARBA00023134"/>
    </source>
</evidence>
<dbReference type="CDD" id="cd01891">
    <property type="entry name" value="TypA_BipA"/>
    <property type="match status" value="1"/>
</dbReference>
<dbReference type="NCBIfam" id="TIGR00231">
    <property type="entry name" value="small_GTP"/>
    <property type="match status" value="1"/>
</dbReference>
<dbReference type="FunFam" id="3.40.50.300:FF:000055">
    <property type="entry name" value="GTP-binding protein TypA"/>
    <property type="match status" value="1"/>
</dbReference>
<dbReference type="CDD" id="cd03710">
    <property type="entry name" value="BipA_TypA_C"/>
    <property type="match status" value="1"/>
</dbReference>
<dbReference type="InterPro" id="IPR031157">
    <property type="entry name" value="G_TR_CS"/>
</dbReference>
<organism evidence="4 5">
    <name type="scientific">Candidatus Kaiserbacteria bacterium CG10_big_fil_rev_8_21_14_0_10_47_16</name>
    <dbReference type="NCBI Taxonomy" id="1974608"/>
    <lineage>
        <taxon>Bacteria</taxon>
        <taxon>Candidatus Kaiseribacteriota</taxon>
    </lineage>
</organism>
<protein>
    <recommendedName>
        <fullName evidence="2">50S ribosomal subunit assembly factor BipA</fullName>
    </recommendedName>
</protein>
<evidence type="ECO:0000313" key="4">
    <source>
        <dbReference type="EMBL" id="PIR84311.1"/>
    </source>
</evidence>
<dbReference type="InterPro" id="IPR006298">
    <property type="entry name" value="BipA"/>
</dbReference>